<dbReference type="PANTHER" id="PTHR45589">
    <property type="entry name" value="WD REPEAT DOMAIN 62, ISOFORM G"/>
    <property type="match status" value="1"/>
</dbReference>
<keyword evidence="1 3" id="KW-0853">WD repeat</keyword>
<keyword evidence="8" id="KW-0418">Kinase</keyword>
<evidence type="ECO:0000259" key="6">
    <source>
        <dbReference type="Pfam" id="PF24780"/>
    </source>
</evidence>
<dbReference type="EMBL" id="WKFB01000085">
    <property type="protein sequence ID" value="KAF6736550.1"/>
    <property type="molecule type" value="Genomic_DNA"/>
</dbReference>
<protein>
    <submittedName>
        <fullName evidence="8">Mitogen-activated protein kinase-binding protein 1</fullName>
    </submittedName>
</protein>
<evidence type="ECO:0000259" key="5">
    <source>
        <dbReference type="Pfam" id="PF16178"/>
    </source>
</evidence>
<dbReference type="InterPro" id="IPR052779">
    <property type="entry name" value="WDR62"/>
</dbReference>
<dbReference type="PROSITE" id="PS50294">
    <property type="entry name" value="WD_REPEATS_REGION"/>
    <property type="match status" value="1"/>
</dbReference>
<dbReference type="Pfam" id="PF16178">
    <property type="entry name" value="Anoct_dimer"/>
    <property type="match status" value="1"/>
</dbReference>
<dbReference type="InterPro" id="IPR056161">
    <property type="entry name" value="WD40_MABP1-WDR62_1st"/>
</dbReference>
<dbReference type="GO" id="GO:0016301">
    <property type="term" value="F:kinase activity"/>
    <property type="evidence" value="ECO:0007669"/>
    <property type="project" value="UniProtKB-KW"/>
</dbReference>
<feature type="domain" description="Anoctamin dimerisation" evidence="5">
    <location>
        <begin position="844"/>
        <end position="932"/>
    </location>
</feature>
<feature type="region of interest" description="Disordered" evidence="4">
    <location>
        <begin position="942"/>
        <end position="1210"/>
    </location>
</feature>
<evidence type="ECO:0000256" key="2">
    <source>
        <dbReference type="ARBA" id="ARBA00022737"/>
    </source>
</evidence>
<dbReference type="InterPro" id="IPR032394">
    <property type="entry name" value="Anoct_dimer"/>
</dbReference>
<dbReference type="PANTHER" id="PTHR45589:SF2">
    <property type="entry name" value="WD REPEAT DOMAIN 62"/>
    <property type="match status" value="1"/>
</dbReference>
<reference evidence="8" key="1">
    <citation type="journal article" name="BMC Genomics">
        <title>Long-read sequencing and de novo genome assembly of marine medaka (Oryzias melastigma).</title>
        <authorList>
            <person name="Liang P."/>
            <person name="Saqib H.S.A."/>
            <person name="Ni X."/>
            <person name="Shen Y."/>
        </authorList>
    </citation>
    <scope>NUCLEOTIDE SEQUENCE</scope>
    <source>
        <strain evidence="8">Bigg-433</strain>
    </source>
</reference>
<evidence type="ECO:0000256" key="1">
    <source>
        <dbReference type="ARBA" id="ARBA00022574"/>
    </source>
</evidence>
<dbReference type="GO" id="GO:0072686">
    <property type="term" value="C:mitotic spindle"/>
    <property type="evidence" value="ECO:0007669"/>
    <property type="project" value="TreeGrafter"/>
</dbReference>
<feature type="domain" description="MABP1/WDR62 second WD40" evidence="7">
    <location>
        <begin position="367"/>
        <end position="687"/>
    </location>
</feature>
<dbReference type="Proteomes" id="UP000646548">
    <property type="component" value="Unassembled WGS sequence"/>
</dbReference>
<dbReference type="GO" id="GO:0007099">
    <property type="term" value="P:centriole replication"/>
    <property type="evidence" value="ECO:0007669"/>
    <property type="project" value="TreeGrafter"/>
</dbReference>
<dbReference type="PROSITE" id="PS50082">
    <property type="entry name" value="WD_REPEATS_2"/>
    <property type="match status" value="2"/>
</dbReference>
<keyword evidence="2" id="KW-0677">Repeat</keyword>
<dbReference type="InterPro" id="IPR011047">
    <property type="entry name" value="Quinoprotein_ADH-like_sf"/>
</dbReference>
<feature type="region of interest" description="Disordered" evidence="4">
    <location>
        <begin position="1"/>
        <end position="27"/>
    </location>
</feature>
<feature type="domain" description="MABP1/WDR62 first WD40" evidence="6">
    <location>
        <begin position="42"/>
        <end position="360"/>
    </location>
</feature>
<evidence type="ECO:0000313" key="9">
    <source>
        <dbReference type="Proteomes" id="UP000646548"/>
    </source>
</evidence>
<keyword evidence="8" id="KW-0808">Transferase</keyword>
<gene>
    <name evidence="8" type="ORF">FQA47_018879</name>
</gene>
<dbReference type="SUPFAM" id="SSF50998">
    <property type="entry name" value="Quinoprotein alcohol dehydrogenase-like"/>
    <property type="match status" value="1"/>
</dbReference>
<name>A0A834FLJ7_ORYME</name>
<dbReference type="GO" id="GO:0046983">
    <property type="term" value="F:protein dimerization activity"/>
    <property type="evidence" value="ECO:0007669"/>
    <property type="project" value="InterPro"/>
</dbReference>
<comment type="caution">
    <text evidence="8">The sequence shown here is derived from an EMBL/GenBank/DDBJ whole genome shotgun (WGS) entry which is preliminary data.</text>
</comment>
<dbReference type="InterPro" id="IPR001680">
    <property type="entry name" value="WD40_rpt"/>
</dbReference>
<dbReference type="Pfam" id="PF24782">
    <property type="entry name" value="WD40_MABP1-WDR62_2nd"/>
    <property type="match status" value="1"/>
</dbReference>
<feature type="repeat" description="WD" evidence="3">
    <location>
        <begin position="476"/>
        <end position="511"/>
    </location>
</feature>
<dbReference type="InterPro" id="IPR015943">
    <property type="entry name" value="WD40/YVTN_repeat-like_dom_sf"/>
</dbReference>
<dbReference type="SUPFAM" id="SSF101898">
    <property type="entry name" value="NHL repeat"/>
    <property type="match status" value="1"/>
</dbReference>
<evidence type="ECO:0000256" key="4">
    <source>
        <dbReference type="SAM" id="MobiDB-lite"/>
    </source>
</evidence>
<dbReference type="InterPro" id="IPR056162">
    <property type="entry name" value="WD40_MABP1-WDR62_2nd"/>
</dbReference>
<evidence type="ECO:0000259" key="7">
    <source>
        <dbReference type="Pfam" id="PF24782"/>
    </source>
</evidence>
<dbReference type="SMART" id="SM00320">
    <property type="entry name" value="WD40"/>
    <property type="match status" value="12"/>
</dbReference>
<dbReference type="Pfam" id="PF24780">
    <property type="entry name" value="WD40_MABP1-WDR62_1st"/>
    <property type="match status" value="1"/>
</dbReference>
<organism evidence="8 9">
    <name type="scientific">Oryzias melastigma</name>
    <name type="common">Marine medaka</name>
    <dbReference type="NCBI Taxonomy" id="30732"/>
    <lineage>
        <taxon>Eukaryota</taxon>
        <taxon>Metazoa</taxon>
        <taxon>Chordata</taxon>
        <taxon>Craniata</taxon>
        <taxon>Vertebrata</taxon>
        <taxon>Euteleostomi</taxon>
        <taxon>Actinopterygii</taxon>
        <taxon>Neopterygii</taxon>
        <taxon>Teleostei</taxon>
        <taxon>Neoteleostei</taxon>
        <taxon>Acanthomorphata</taxon>
        <taxon>Ovalentaria</taxon>
        <taxon>Atherinomorphae</taxon>
        <taxon>Beloniformes</taxon>
        <taxon>Adrianichthyidae</taxon>
        <taxon>Oryziinae</taxon>
        <taxon>Oryzias</taxon>
    </lineage>
</organism>
<evidence type="ECO:0000313" key="8">
    <source>
        <dbReference type="EMBL" id="KAF6736550.1"/>
    </source>
</evidence>
<feature type="repeat" description="WD" evidence="3">
    <location>
        <begin position="654"/>
        <end position="695"/>
    </location>
</feature>
<accession>A0A834FLJ7</accession>
<dbReference type="AlphaFoldDB" id="A0A834FLJ7"/>
<evidence type="ECO:0000256" key="3">
    <source>
        <dbReference type="PROSITE-ProRule" id="PRU00221"/>
    </source>
</evidence>
<sequence>MAELNSSAPTERRQSRRSQQRKTAGGQVTLEKVLGITTVSSSGLTSDPNTGLIAYPAGSVVVLLQPKGNQQNHILNGSRKPFTAVAFSHDGKHLATGESGHRPCVRVWEVGGSQVAEVQSHKHGVSCVAFSSNGAYIVSVGYQHDMTVSVWDWRKGSIVASNKVSSRVLSVSFSQDSSYFVTAGNRHVKFWYLDASRDQRVFSTVPLIGRSGLLNDHKTSVFCGVACGRGLTASNTYCVTSSGLLCLFNRLRHLEAWVDLKTSSASCLAVSEDFVFCGCADGVIRVFSPTRLQYLTTLQRPHLLGAEQGLPAAGPDAQHPPTLALTLDPRSRMLTCVYGDHSIYVWDVHDLGNVGKIYSARYHSGCVWNLEVYPELPDPSRAHLEASSFLSCSSDHTVRFWNTEVSSSHRNLRGDDLPSILYVGGDTQEGEGEAADGKAGVRVLAVSPDGQQLAAGDRRGDVRVFGLQFLDQLVKIEAHDSEVVCLEFSPASTGVRLLASAGRDRLVHIFDQNYNLLQTLNDHSAPISAIRFTGESPEIHMVTCSVDKSINFQTAEQTGAGPEFSRRHCVVEKTSLYDMDCSGSQVLVACQDRNVRVYGVDSGKMRRCLKGSGSDKGSLLKVRMDPSGSLFATSCSNKNIDVFDLETGECVASMFGHSETVTSLRFSPDCRRLFSASGDSCIFVWRLDDHMTNTMRRKLPLRPAHRRPGIRRETFIMAPAALLPPAEEEEETERRTPVRLDTADGIGTNSSINRYTPGYYPACTTLAGLLLGSLNQNLRTRTSRLLTRLHTEHVQTEDVHLQVSVRPPRGAAELTDSLSLQNSSTAPLTLVRSKNSPVPDRNVFSDGMTRVDFVLVWEEPRCSNEDNSAVDPAHMKWREEFLRRLEGVGLLQERREVLQMKKKVCFVLLSAPWDVLCFYAEEISLRVPLQVNWSSKPSYRRRRPIADGVRSQTASDRRRRPIADGVLSQTASDCRRGPIADGVRLQTGSYRRRRPIADGVRSQTASDRRRRPIADGVLSQTASYRRRRPIADGVRSQTASYRRRRPIADGVRSQTASDRRRRPIADSVLSQAASDRRRRPIADGVLSQTASDHRRRPITDGVLSQTASYRRRRPIADGVRSQTASYRRRRPIADGVRSQTASYRRRRPIADGVRSQTASYRRRRPITGGVLSQTASDRRPITDGVRSQTPSDCRRRPITDGVLSQTPSYH</sequence>
<proteinExistence type="predicted"/>
<dbReference type="Gene3D" id="2.130.10.10">
    <property type="entry name" value="YVTN repeat-like/Quinoprotein amine dehydrogenase"/>
    <property type="match status" value="3"/>
</dbReference>